<comment type="caution">
    <text evidence="1">The sequence shown here is derived from an EMBL/GenBank/DDBJ whole genome shotgun (WGS) entry which is preliminary data.</text>
</comment>
<organism evidence="1 2">
    <name type="scientific">Ambrosiozyma monospora</name>
    <name type="common">Yeast</name>
    <name type="synonym">Endomycopsis monosporus</name>
    <dbReference type="NCBI Taxonomy" id="43982"/>
    <lineage>
        <taxon>Eukaryota</taxon>
        <taxon>Fungi</taxon>
        <taxon>Dikarya</taxon>
        <taxon>Ascomycota</taxon>
        <taxon>Saccharomycotina</taxon>
        <taxon>Pichiomycetes</taxon>
        <taxon>Pichiales</taxon>
        <taxon>Pichiaceae</taxon>
        <taxon>Ambrosiozyma</taxon>
    </lineage>
</organism>
<name>A0ACB5T8R5_AMBMO</name>
<proteinExistence type="predicted"/>
<reference evidence="1" key="1">
    <citation type="submission" date="2023-04" db="EMBL/GenBank/DDBJ databases">
        <title>Ambrosiozyma monospora NBRC 10751.</title>
        <authorList>
            <person name="Ichikawa N."/>
            <person name="Sato H."/>
            <person name="Tonouchi N."/>
        </authorList>
    </citation>
    <scope>NUCLEOTIDE SEQUENCE</scope>
    <source>
        <strain evidence="1">NBRC 10751</strain>
    </source>
</reference>
<dbReference type="Proteomes" id="UP001165064">
    <property type="component" value="Unassembled WGS sequence"/>
</dbReference>
<accession>A0ACB5T8R5</accession>
<gene>
    <name evidence="1" type="ORF">Amon02_000618700</name>
</gene>
<dbReference type="EMBL" id="BSXS01004769">
    <property type="protein sequence ID" value="GME83463.1"/>
    <property type="molecule type" value="Genomic_DNA"/>
</dbReference>
<protein>
    <submittedName>
        <fullName evidence="1">Unnamed protein product</fullName>
    </submittedName>
</protein>
<keyword evidence="2" id="KW-1185">Reference proteome</keyword>
<evidence type="ECO:0000313" key="1">
    <source>
        <dbReference type="EMBL" id="GME83463.1"/>
    </source>
</evidence>
<evidence type="ECO:0000313" key="2">
    <source>
        <dbReference type="Proteomes" id="UP001165064"/>
    </source>
</evidence>
<sequence>MMKTVYGSYTDDEDGTGYDVTYDDGQGNTYEETGYASKARKARKARKSRKSRKAGKSRKDTATATYASDDEGNAYASDSYEADDGSSYGDVAAVDSEGETVYGSYTDDEDGTGYDVTYDDGQGNTYEETGYASKARKARKARKPRKSRKAGKSRKDTATATYASDDEGNAYASDSYEADDGSSYGDVAAVDSEGETVYGSYTDDEDGTGYDVTYDDGQGNTYEETGYASKARKLRKAKEANKARKAKKTSTHH</sequence>